<protein>
    <recommendedName>
        <fullName evidence="5">HTH luxR-type domain-containing protein</fullName>
    </recommendedName>
</protein>
<feature type="transmembrane region" description="Helical" evidence="4">
    <location>
        <begin position="365"/>
        <end position="385"/>
    </location>
</feature>
<dbReference type="EMBL" id="PPUT01000024">
    <property type="protein sequence ID" value="RDC42869.1"/>
    <property type="molecule type" value="Genomic_DNA"/>
</dbReference>
<keyword evidence="4" id="KW-0472">Membrane</keyword>
<dbReference type="InterPro" id="IPR016032">
    <property type="entry name" value="Sig_transdc_resp-reg_C-effctor"/>
</dbReference>
<feature type="transmembrane region" description="Helical" evidence="4">
    <location>
        <begin position="100"/>
        <end position="117"/>
    </location>
</feature>
<feature type="transmembrane region" description="Helical" evidence="4">
    <location>
        <begin position="284"/>
        <end position="305"/>
    </location>
</feature>
<sequence length="521" mass="55920">MRRVHTAHTGVVDHLRMGRQLNLATGPHAHLVAVAGAVHLAGRKREGDNAMAHDGTDKHSLTDLLDMPLAFLGFALWRAWVSLTYANPSVPMPVSGTAGQFAYDVVLAGSAIVIALLSSRIAPLAGRRWVYGTIALLLGFSVAANVAALALPATTDALVAPATLAGGIGSALLILLWCEIYSCLSPTRVALYYALAIIGGVVLTFVLQGFSDEYLYGALLVLPALSAALAHRSYRLYVPAEDRPIAANRRLIPWKFFLILALFELVASYSSAHIRSAYPLLVGSHSTATTLVGGLVLFAWVWWFSNRLPLSALYRAPVILLCCGLLIVPLFGLGGNLAGSFCTALGVMLFNAIVFLFLCDISKRFGVSALLLFGIEESLILVSWVGREGALLFDGSGLFGGTGPAIGAVVAIAAIVMVAALVLNEREIGERWGIAFMGKRPPEENERTRLARRCAAVAEERRLTPREREVMELLAQGKSLSGVAHELIIAEGTAKAHTRHIYEKLGINTRQELLDLLMAEQ</sequence>
<dbReference type="PRINTS" id="PR00038">
    <property type="entry name" value="HTHLUXR"/>
</dbReference>
<keyword evidence="3" id="KW-0804">Transcription</keyword>
<dbReference type="Gene3D" id="1.10.10.10">
    <property type="entry name" value="Winged helix-like DNA-binding domain superfamily/Winged helix DNA-binding domain"/>
    <property type="match status" value="1"/>
</dbReference>
<dbReference type="PROSITE" id="PS50043">
    <property type="entry name" value="HTH_LUXR_2"/>
    <property type="match status" value="1"/>
</dbReference>
<dbReference type="SUPFAM" id="SSF46894">
    <property type="entry name" value="C-terminal effector domain of the bipartite response regulators"/>
    <property type="match status" value="1"/>
</dbReference>
<feature type="transmembrane region" description="Helical" evidence="4">
    <location>
        <begin position="214"/>
        <end position="231"/>
    </location>
</feature>
<evidence type="ECO:0000256" key="3">
    <source>
        <dbReference type="ARBA" id="ARBA00023163"/>
    </source>
</evidence>
<dbReference type="InterPro" id="IPR000792">
    <property type="entry name" value="Tscrpt_reg_LuxR_C"/>
</dbReference>
<reference evidence="6 7" key="1">
    <citation type="journal article" date="2018" name="Elife">
        <title>Discovery and characterization of a prevalent human gut bacterial enzyme sufficient for the inactivation of a family of plant toxins.</title>
        <authorList>
            <person name="Koppel N."/>
            <person name="Bisanz J.E."/>
            <person name="Pandelia M.E."/>
            <person name="Turnbaugh P.J."/>
            <person name="Balskus E.P."/>
        </authorList>
    </citation>
    <scope>NUCLEOTIDE SEQUENCE [LARGE SCALE GENOMIC DNA]</scope>
    <source>
        <strain evidence="6 7">OB21 GAM 11</strain>
    </source>
</reference>
<dbReference type="GO" id="GO:0006355">
    <property type="term" value="P:regulation of DNA-templated transcription"/>
    <property type="evidence" value="ECO:0007669"/>
    <property type="project" value="InterPro"/>
</dbReference>
<keyword evidence="4" id="KW-1133">Transmembrane helix</keyword>
<keyword evidence="1" id="KW-0805">Transcription regulation</keyword>
<accession>A0A369NZG2</accession>
<dbReference type="SMART" id="SM00421">
    <property type="entry name" value="HTH_LUXR"/>
    <property type="match status" value="1"/>
</dbReference>
<evidence type="ECO:0000259" key="5">
    <source>
        <dbReference type="PROSITE" id="PS50043"/>
    </source>
</evidence>
<feature type="transmembrane region" description="Helical" evidence="4">
    <location>
        <begin position="129"/>
        <end position="151"/>
    </location>
</feature>
<gene>
    <name evidence="6" type="ORF">C1850_08890</name>
</gene>
<keyword evidence="4" id="KW-0812">Transmembrane</keyword>
<dbReference type="PANTHER" id="PTHR44688">
    <property type="entry name" value="DNA-BINDING TRANSCRIPTIONAL ACTIVATOR DEVR_DOSR"/>
    <property type="match status" value="1"/>
</dbReference>
<evidence type="ECO:0000256" key="1">
    <source>
        <dbReference type="ARBA" id="ARBA00023015"/>
    </source>
</evidence>
<evidence type="ECO:0000313" key="7">
    <source>
        <dbReference type="Proteomes" id="UP000253805"/>
    </source>
</evidence>
<feature type="transmembrane region" description="Helical" evidence="4">
    <location>
        <begin position="61"/>
        <end position="80"/>
    </location>
</feature>
<proteinExistence type="predicted"/>
<dbReference type="CDD" id="cd06170">
    <property type="entry name" value="LuxR_C_like"/>
    <property type="match status" value="1"/>
</dbReference>
<evidence type="ECO:0000256" key="2">
    <source>
        <dbReference type="ARBA" id="ARBA00023125"/>
    </source>
</evidence>
<organism evidence="6 7">
    <name type="scientific">Adlercreutzia equolifaciens subsp. celatus</name>
    <dbReference type="NCBI Taxonomy" id="394340"/>
    <lineage>
        <taxon>Bacteria</taxon>
        <taxon>Bacillati</taxon>
        <taxon>Actinomycetota</taxon>
        <taxon>Coriobacteriia</taxon>
        <taxon>Eggerthellales</taxon>
        <taxon>Eggerthellaceae</taxon>
        <taxon>Adlercreutzia</taxon>
    </lineage>
</organism>
<feature type="transmembrane region" description="Helical" evidence="4">
    <location>
        <begin position="312"/>
        <end position="331"/>
    </location>
</feature>
<feature type="transmembrane region" description="Helical" evidence="4">
    <location>
        <begin position="157"/>
        <end position="178"/>
    </location>
</feature>
<dbReference type="GO" id="GO:0003677">
    <property type="term" value="F:DNA binding"/>
    <property type="evidence" value="ECO:0007669"/>
    <property type="project" value="UniProtKB-KW"/>
</dbReference>
<dbReference type="InterPro" id="IPR036388">
    <property type="entry name" value="WH-like_DNA-bd_sf"/>
</dbReference>
<dbReference type="Proteomes" id="UP000253805">
    <property type="component" value="Unassembled WGS sequence"/>
</dbReference>
<dbReference type="PANTHER" id="PTHR44688:SF16">
    <property type="entry name" value="DNA-BINDING TRANSCRIPTIONAL ACTIVATOR DEVR_DOSR"/>
    <property type="match status" value="1"/>
</dbReference>
<feature type="transmembrane region" description="Helical" evidence="4">
    <location>
        <begin position="190"/>
        <end position="208"/>
    </location>
</feature>
<keyword evidence="2" id="KW-0238">DNA-binding</keyword>
<feature type="transmembrane region" description="Helical" evidence="4">
    <location>
        <begin position="337"/>
        <end position="358"/>
    </location>
</feature>
<dbReference type="Pfam" id="PF00196">
    <property type="entry name" value="GerE"/>
    <property type="match status" value="1"/>
</dbReference>
<feature type="domain" description="HTH luxR-type" evidence="5">
    <location>
        <begin position="456"/>
        <end position="521"/>
    </location>
</feature>
<evidence type="ECO:0000313" key="6">
    <source>
        <dbReference type="EMBL" id="RDC42869.1"/>
    </source>
</evidence>
<name>A0A369NZG2_9ACTN</name>
<comment type="caution">
    <text evidence="6">The sequence shown here is derived from an EMBL/GenBank/DDBJ whole genome shotgun (WGS) entry which is preliminary data.</text>
</comment>
<dbReference type="AlphaFoldDB" id="A0A369NZG2"/>
<feature type="transmembrane region" description="Helical" evidence="4">
    <location>
        <begin position="405"/>
        <end position="423"/>
    </location>
</feature>
<evidence type="ECO:0000256" key="4">
    <source>
        <dbReference type="SAM" id="Phobius"/>
    </source>
</evidence>
<feature type="transmembrane region" description="Helical" evidence="4">
    <location>
        <begin position="252"/>
        <end position="272"/>
    </location>
</feature>